<dbReference type="PANTHER" id="PTHR15506:SF0">
    <property type="entry name" value="PRION-LIKE PROTEIN DOPPEL"/>
    <property type="match status" value="1"/>
</dbReference>
<dbReference type="GeneTree" id="ENSGT00950000185671"/>
<evidence type="ECO:0000256" key="12">
    <source>
        <dbReference type="ARBA" id="ARBA00023180"/>
    </source>
</evidence>
<evidence type="ECO:0000256" key="4">
    <source>
        <dbReference type="ARBA" id="ARBA00022622"/>
    </source>
</evidence>
<dbReference type="Proteomes" id="UP000001646">
    <property type="component" value="Unplaced"/>
</dbReference>
<dbReference type="InParanoid" id="A0A803T0P7"/>
<evidence type="ECO:0000256" key="9">
    <source>
        <dbReference type="ARBA" id="ARBA00023087"/>
    </source>
</evidence>
<dbReference type="SUPFAM" id="SSF54098">
    <property type="entry name" value="Prion-like"/>
    <property type="match status" value="1"/>
</dbReference>
<evidence type="ECO:0000256" key="14">
    <source>
        <dbReference type="SAM" id="Phobius"/>
    </source>
</evidence>
<keyword evidence="17" id="KW-1185">Reference proteome</keyword>
<sequence>ETEKLKWNPWLLAEVCAPLMRLLLGFLVLFSFFFHIARKLLGISTTATTFQGNLCRGGQMIDNMDLEPNDKVYYKANLKIFPDGLYYPNCSLLLQPNTTKEELVGECVNFTIASNKLNLSKGKDLSNTKERVMWVLIHHLCANESCGQPSRLPILLLILHLNF</sequence>
<feature type="domain" description="Prion/Doppel protein beta-ribbon" evidence="15">
    <location>
        <begin position="64"/>
        <end position="147"/>
    </location>
</feature>
<evidence type="ECO:0000256" key="5">
    <source>
        <dbReference type="ARBA" id="ARBA00022678"/>
    </source>
</evidence>
<reference evidence="16" key="1">
    <citation type="submission" date="2009-12" db="EMBL/GenBank/DDBJ databases">
        <title>The Genome Sequence of Anolis carolinensis (Green Anole Lizard).</title>
        <authorList>
            <consortium name="The Genome Sequencing Platform"/>
            <person name="Di Palma F."/>
            <person name="Alfoldi J."/>
            <person name="Heiman D."/>
            <person name="Young S."/>
            <person name="Grabherr M."/>
            <person name="Johnson J."/>
            <person name="Lander E.S."/>
            <person name="Lindblad-Toh K."/>
        </authorList>
    </citation>
    <scope>NUCLEOTIDE SEQUENCE [LARGE SCALE GENOMIC DNA]</scope>
    <source>
        <strain evidence="16">JBL SC #1</strain>
    </source>
</reference>
<keyword evidence="11" id="KW-1015">Disulfide bond</keyword>
<keyword evidence="9" id="KW-0034">Amyloid</keyword>
<protein>
    <recommendedName>
        <fullName evidence="15">Prion/Doppel protein beta-ribbon domain-containing protein</fullName>
    </recommendedName>
</protein>
<evidence type="ECO:0000313" key="17">
    <source>
        <dbReference type="Proteomes" id="UP000001646"/>
    </source>
</evidence>
<keyword evidence="10 14" id="KW-0472">Membrane</keyword>
<feature type="transmembrane region" description="Helical" evidence="14">
    <location>
        <begin position="12"/>
        <end position="34"/>
    </location>
</feature>
<dbReference type="GO" id="GO:0005886">
    <property type="term" value="C:plasma membrane"/>
    <property type="evidence" value="ECO:0007669"/>
    <property type="project" value="UniProtKB-SubCell"/>
</dbReference>
<keyword evidence="14" id="KW-0812">Transmembrane</keyword>
<accession>A0A803T0P7</accession>
<keyword evidence="5" id="KW-0640">Prion</keyword>
<evidence type="ECO:0000256" key="3">
    <source>
        <dbReference type="ARBA" id="ARBA00022475"/>
    </source>
</evidence>
<dbReference type="GO" id="GO:0098552">
    <property type="term" value="C:side of membrane"/>
    <property type="evidence" value="ECO:0007669"/>
    <property type="project" value="UniProtKB-KW"/>
</dbReference>
<dbReference type="Pfam" id="PF00377">
    <property type="entry name" value="Prion"/>
    <property type="match status" value="1"/>
</dbReference>
<keyword evidence="13" id="KW-0449">Lipoprotein</keyword>
<dbReference type="InterPro" id="IPR036924">
    <property type="entry name" value="Prion/Doppel_b-ribbon_dom_sf"/>
</dbReference>
<keyword evidence="3" id="KW-1003">Cell membrane</keyword>
<keyword evidence="12" id="KW-0325">Glycoprotein</keyword>
<evidence type="ECO:0000313" key="16">
    <source>
        <dbReference type="Ensembl" id="ENSACAP00000028787.1"/>
    </source>
</evidence>
<reference evidence="16" key="3">
    <citation type="submission" date="2025-09" db="UniProtKB">
        <authorList>
            <consortium name="Ensembl"/>
        </authorList>
    </citation>
    <scope>IDENTIFICATION</scope>
</reference>
<keyword evidence="8" id="KW-0186">Copper</keyword>
<dbReference type="InterPro" id="IPR022416">
    <property type="entry name" value="Prion/Doppel_prot_b-ribbon_dom"/>
</dbReference>
<evidence type="ECO:0000256" key="6">
    <source>
        <dbReference type="ARBA" id="ARBA00022723"/>
    </source>
</evidence>
<evidence type="ECO:0000256" key="8">
    <source>
        <dbReference type="ARBA" id="ARBA00023008"/>
    </source>
</evidence>
<keyword evidence="6" id="KW-0479">Metal-binding</keyword>
<proteinExistence type="inferred from homology"/>
<dbReference type="PANTHER" id="PTHR15506">
    <property type="entry name" value="DOPPEL PRION"/>
    <property type="match status" value="1"/>
</dbReference>
<evidence type="ECO:0000259" key="15">
    <source>
        <dbReference type="Pfam" id="PF00377"/>
    </source>
</evidence>
<name>A0A803T0P7_ANOCA</name>
<reference evidence="16" key="2">
    <citation type="submission" date="2025-08" db="UniProtKB">
        <authorList>
            <consortium name="Ensembl"/>
        </authorList>
    </citation>
    <scope>IDENTIFICATION</scope>
</reference>
<keyword evidence="14" id="KW-1133">Transmembrane helix</keyword>
<keyword evidence="4" id="KW-0336">GPI-anchor</keyword>
<dbReference type="AlphaFoldDB" id="A0A803T0P7"/>
<dbReference type="GO" id="GO:0051260">
    <property type="term" value="P:protein homooligomerization"/>
    <property type="evidence" value="ECO:0007669"/>
    <property type="project" value="InterPro"/>
</dbReference>
<comment type="subcellular location">
    <subcellularLocation>
        <location evidence="1">Cell membrane</location>
        <topology evidence="1">Lipid-anchor</topology>
        <topology evidence="1">GPI-anchor</topology>
    </subcellularLocation>
</comment>
<evidence type="ECO:0000256" key="2">
    <source>
        <dbReference type="ARBA" id="ARBA00009910"/>
    </source>
</evidence>
<evidence type="ECO:0000256" key="7">
    <source>
        <dbReference type="ARBA" id="ARBA00022729"/>
    </source>
</evidence>
<organism evidence="16 17">
    <name type="scientific">Anolis carolinensis</name>
    <name type="common">Green anole</name>
    <name type="synonym">American chameleon</name>
    <dbReference type="NCBI Taxonomy" id="28377"/>
    <lineage>
        <taxon>Eukaryota</taxon>
        <taxon>Metazoa</taxon>
        <taxon>Chordata</taxon>
        <taxon>Craniata</taxon>
        <taxon>Vertebrata</taxon>
        <taxon>Euteleostomi</taxon>
        <taxon>Lepidosauria</taxon>
        <taxon>Squamata</taxon>
        <taxon>Bifurcata</taxon>
        <taxon>Unidentata</taxon>
        <taxon>Episquamata</taxon>
        <taxon>Toxicofera</taxon>
        <taxon>Iguania</taxon>
        <taxon>Dactyloidae</taxon>
        <taxon>Anolis</taxon>
    </lineage>
</organism>
<evidence type="ECO:0000256" key="13">
    <source>
        <dbReference type="ARBA" id="ARBA00023288"/>
    </source>
</evidence>
<comment type="similarity">
    <text evidence="2">Belongs to the prion family.</text>
</comment>
<evidence type="ECO:0000256" key="11">
    <source>
        <dbReference type="ARBA" id="ARBA00023157"/>
    </source>
</evidence>
<dbReference type="Ensembl" id="ENSACAT00000050554.1">
    <property type="protein sequence ID" value="ENSACAP00000028787.1"/>
    <property type="gene ID" value="ENSACAG00000038749.1"/>
</dbReference>
<evidence type="ECO:0000256" key="10">
    <source>
        <dbReference type="ARBA" id="ARBA00023136"/>
    </source>
</evidence>
<dbReference type="GO" id="GO:0046872">
    <property type="term" value="F:metal ion binding"/>
    <property type="evidence" value="ECO:0007669"/>
    <property type="project" value="UniProtKB-KW"/>
</dbReference>
<keyword evidence="7" id="KW-0732">Signal</keyword>
<dbReference type="Gene3D" id="1.10.790.10">
    <property type="entry name" value="Prion/Doppel protein, beta-ribbon domain"/>
    <property type="match status" value="1"/>
</dbReference>
<evidence type="ECO:0000256" key="1">
    <source>
        <dbReference type="ARBA" id="ARBA00004609"/>
    </source>
</evidence>